<dbReference type="FunFam" id="3.40.50.300:FF:000803">
    <property type="entry name" value="Ras-related protein Rab-43"/>
    <property type="match status" value="1"/>
</dbReference>
<evidence type="ECO:0000256" key="5">
    <source>
        <dbReference type="ARBA" id="ARBA00022741"/>
    </source>
</evidence>
<evidence type="ECO:0000256" key="6">
    <source>
        <dbReference type="ARBA" id="ARBA00023034"/>
    </source>
</evidence>
<dbReference type="PANTHER" id="PTHR47979">
    <property type="entry name" value="DRAB11-RELATED"/>
    <property type="match status" value="1"/>
</dbReference>
<name>A0A9X0CCM0_9CNID</name>
<evidence type="ECO:0000256" key="14">
    <source>
        <dbReference type="ARBA" id="ARBA00067841"/>
    </source>
</evidence>
<comment type="similarity">
    <text evidence="2">Belongs to the small GTPase superfamily. Rab family.</text>
</comment>
<evidence type="ECO:0000313" key="16">
    <source>
        <dbReference type="Proteomes" id="UP001163046"/>
    </source>
</evidence>
<dbReference type="CDD" id="cd00154">
    <property type="entry name" value="Rab"/>
    <property type="match status" value="1"/>
</dbReference>
<gene>
    <name evidence="15" type="primary">RAB30_2</name>
    <name evidence="15" type="ORF">OS493_032416</name>
</gene>
<dbReference type="AlphaFoldDB" id="A0A9X0CCM0"/>
<dbReference type="OrthoDB" id="9989112at2759"/>
<dbReference type="NCBIfam" id="TIGR00231">
    <property type="entry name" value="small_GTP"/>
    <property type="match status" value="1"/>
</dbReference>
<dbReference type="GO" id="GO:0030670">
    <property type="term" value="C:phagocytic vesicle membrane"/>
    <property type="evidence" value="ECO:0007669"/>
    <property type="project" value="UniProtKB-SubCell"/>
</dbReference>
<comment type="subcellular location">
    <subcellularLocation>
        <location evidence="1">Cytoplasmic vesicle</location>
        <location evidence="1">Phagosome membrane</location>
    </subcellularLocation>
    <subcellularLocation>
        <location evidence="13">Endomembrane system</location>
        <topology evidence="13">Lipid-anchor</topology>
        <orientation evidence="13">Cytoplasmic side</orientation>
    </subcellularLocation>
    <subcellularLocation>
        <location evidence="12">Golgi apparatus</location>
        <location evidence="12">trans-Golgi network membrane</location>
        <topology evidence="12">Lipid-anchor</topology>
    </subcellularLocation>
</comment>
<dbReference type="SMART" id="SM00173">
    <property type="entry name" value="RAS"/>
    <property type="match status" value="1"/>
</dbReference>
<dbReference type="PRINTS" id="PR00449">
    <property type="entry name" value="RASTRNSFRMNG"/>
</dbReference>
<dbReference type="SMART" id="SM00176">
    <property type="entry name" value="RAN"/>
    <property type="match status" value="1"/>
</dbReference>
<proteinExistence type="inferred from homology"/>
<dbReference type="InterPro" id="IPR027417">
    <property type="entry name" value="P-loop_NTPase"/>
</dbReference>
<dbReference type="GO" id="GO:0003924">
    <property type="term" value="F:GTPase activity"/>
    <property type="evidence" value="ECO:0007669"/>
    <property type="project" value="InterPro"/>
</dbReference>
<evidence type="ECO:0000256" key="13">
    <source>
        <dbReference type="ARBA" id="ARBA00046278"/>
    </source>
</evidence>
<protein>
    <recommendedName>
        <fullName evidence="14">Ras-related protein Rab-43</fullName>
    </recommendedName>
</protein>
<evidence type="ECO:0000313" key="15">
    <source>
        <dbReference type="EMBL" id="KAJ7323129.1"/>
    </source>
</evidence>
<evidence type="ECO:0000256" key="11">
    <source>
        <dbReference type="ARBA" id="ARBA00023329"/>
    </source>
</evidence>
<evidence type="ECO:0000256" key="10">
    <source>
        <dbReference type="ARBA" id="ARBA00023289"/>
    </source>
</evidence>
<accession>A0A9X0CCM0</accession>
<reference evidence="15" key="1">
    <citation type="submission" date="2023-01" db="EMBL/GenBank/DDBJ databases">
        <title>Genome assembly of the deep-sea coral Lophelia pertusa.</title>
        <authorList>
            <person name="Herrera S."/>
            <person name="Cordes E."/>
        </authorList>
    </citation>
    <scope>NUCLEOTIDE SEQUENCE</scope>
    <source>
        <strain evidence="15">USNM1676648</strain>
        <tissue evidence="15">Polyp</tissue>
    </source>
</reference>
<keyword evidence="7" id="KW-0342">GTP-binding</keyword>
<evidence type="ECO:0000256" key="8">
    <source>
        <dbReference type="ARBA" id="ARBA00023136"/>
    </source>
</evidence>
<comment type="caution">
    <text evidence="15">The sequence shown here is derived from an EMBL/GenBank/DDBJ whole genome shotgun (WGS) entry which is preliminary data.</text>
</comment>
<keyword evidence="6" id="KW-0333">Golgi apparatus</keyword>
<dbReference type="PROSITE" id="PS51420">
    <property type="entry name" value="RHO"/>
    <property type="match status" value="1"/>
</dbReference>
<dbReference type="Gene3D" id="3.40.50.300">
    <property type="entry name" value="P-loop containing nucleotide triphosphate hydrolases"/>
    <property type="match status" value="1"/>
</dbReference>
<keyword evidence="9" id="KW-0449">Lipoprotein</keyword>
<evidence type="ECO:0000256" key="1">
    <source>
        <dbReference type="ARBA" id="ARBA00004580"/>
    </source>
</evidence>
<dbReference type="GO" id="GO:0005794">
    <property type="term" value="C:Golgi apparatus"/>
    <property type="evidence" value="ECO:0007669"/>
    <property type="project" value="UniProtKB-SubCell"/>
</dbReference>
<keyword evidence="4" id="KW-0597">Phosphoprotein</keyword>
<keyword evidence="10" id="KW-0636">Prenylation</keyword>
<dbReference type="Pfam" id="PF00071">
    <property type="entry name" value="Ras"/>
    <property type="match status" value="1"/>
</dbReference>
<keyword evidence="16" id="KW-1185">Reference proteome</keyword>
<keyword evidence="3" id="KW-0488">Methylation</keyword>
<organism evidence="15 16">
    <name type="scientific">Desmophyllum pertusum</name>
    <dbReference type="NCBI Taxonomy" id="174260"/>
    <lineage>
        <taxon>Eukaryota</taxon>
        <taxon>Metazoa</taxon>
        <taxon>Cnidaria</taxon>
        <taxon>Anthozoa</taxon>
        <taxon>Hexacorallia</taxon>
        <taxon>Scleractinia</taxon>
        <taxon>Caryophylliina</taxon>
        <taxon>Caryophylliidae</taxon>
        <taxon>Desmophyllum</taxon>
    </lineage>
</organism>
<dbReference type="InterPro" id="IPR001806">
    <property type="entry name" value="Small_GTPase"/>
</dbReference>
<keyword evidence="8" id="KW-0472">Membrane</keyword>
<evidence type="ECO:0000256" key="9">
    <source>
        <dbReference type="ARBA" id="ARBA00023288"/>
    </source>
</evidence>
<evidence type="ECO:0000256" key="2">
    <source>
        <dbReference type="ARBA" id="ARBA00006270"/>
    </source>
</evidence>
<dbReference type="PROSITE" id="PS51421">
    <property type="entry name" value="RAS"/>
    <property type="match status" value="1"/>
</dbReference>
<sequence>MDDYSYLFKIILIGDANVGKTCLVKRFAKGFFTPSQGPTIGVDFTIRTVEVDGEKVKLQVWDTAGQERFRSVTQSYYHNADGVIITYDITNSKSFENLQQHWLEDVHRFTSKKVLMYIVGNKSDLSHQREVDFKTAQMIAEKEHCSAIETSAKEADNVENLFMDLATQLKRSIKSVEAAETKDVAPAVDGNPTSITLGGHTICARGPLSCCRV</sequence>
<dbReference type="SUPFAM" id="SSF52540">
    <property type="entry name" value="P-loop containing nucleoside triphosphate hydrolases"/>
    <property type="match status" value="1"/>
</dbReference>
<keyword evidence="5" id="KW-0547">Nucleotide-binding</keyword>
<dbReference type="SMART" id="SM00175">
    <property type="entry name" value="RAB"/>
    <property type="match status" value="1"/>
</dbReference>
<evidence type="ECO:0000256" key="7">
    <source>
        <dbReference type="ARBA" id="ARBA00023134"/>
    </source>
</evidence>
<evidence type="ECO:0000256" key="4">
    <source>
        <dbReference type="ARBA" id="ARBA00022553"/>
    </source>
</evidence>
<dbReference type="GO" id="GO:0005525">
    <property type="term" value="F:GTP binding"/>
    <property type="evidence" value="ECO:0007669"/>
    <property type="project" value="UniProtKB-KW"/>
</dbReference>
<dbReference type="InterPro" id="IPR050209">
    <property type="entry name" value="Rab_GTPases_membrane_traffic"/>
</dbReference>
<dbReference type="PROSITE" id="PS51419">
    <property type="entry name" value="RAB"/>
    <property type="match status" value="1"/>
</dbReference>
<dbReference type="InterPro" id="IPR005225">
    <property type="entry name" value="Small_GTP-bd"/>
</dbReference>
<dbReference type="Proteomes" id="UP001163046">
    <property type="component" value="Unassembled WGS sequence"/>
</dbReference>
<keyword evidence="11" id="KW-0968">Cytoplasmic vesicle</keyword>
<evidence type="ECO:0000256" key="12">
    <source>
        <dbReference type="ARBA" id="ARBA00037864"/>
    </source>
</evidence>
<evidence type="ECO:0000256" key="3">
    <source>
        <dbReference type="ARBA" id="ARBA00022481"/>
    </source>
</evidence>
<dbReference type="SMART" id="SM00174">
    <property type="entry name" value="RHO"/>
    <property type="match status" value="1"/>
</dbReference>
<dbReference type="EMBL" id="MU827817">
    <property type="protein sequence ID" value="KAJ7323129.1"/>
    <property type="molecule type" value="Genomic_DNA"/>
</dbReference>